<dbReference type="Pfam" id="PF12708">
    <property type="entry name" value="Pect-lyase_RHGA_epim"/>
    <property type="match status" value="1"/>
</dbReference>
<dbReference type="AlphaFoldDB" id="A0A3P3DYK3"/>
<reference evidence="3 4" key="1">
    <citation type="submission" date="2018-11" db="EMBL/GenBank/DDBJ databases">
        <title>Gemmobacter sp. nov., YIM 102744-1 draft genome.</title>
        <authorList>
            <person name="Li G."/>
            <person name="Jiang Y."/>
        </authorList>
    </citation>
    <scope>NUCLEOTIDE SEQUENCE [LARGE SCALE GENOMIC DNA]</scope>
    <source>
        <strain evidence="3 4">YIM 102744-1</strain>
    </source>
</reference>
<comment type="caution">
    <text evidence="3">The sequence shown here is derived from an EMBL/GenBank/DDBJ whole genome shotgun (WGS) entry which is preliminary data.</text>
</comment>
<dbReference type="InterPro" id="IPR012334">
    <property type="entry name" value="Pectin_lyas_fold"/>
</dbReference>
<evidence type="ECO:0000313" key="4">
    <source>
        <dbReference type="Proteomes" id="UP000282125"/>
    </source>
</evidence>
<feature type="signal peptide" evidence="1">
    <location>
        <begin position="1"/>
        <end position="17"/>
    </location>
</feature>
<organism evidence="3 4">
    <name type="scientific">Falsigemmobacter faecalis</name>
    <dbReference type="NCBI Taxonomy" id="2488730"/>
    <lineage>
        <taxon>Bacteria</taxon>
        <taxon>Pseudomonadati</taxon>
        <taxon>Pseudomonadota</taxon>
        <taxon>Alphaproteobacteria</taxon>
        <taxon>Rhodobacterales</taxon>
        <taxon>Paracoccaceae</taxon>
        <taxon>Falsigemmobacter</taxon>
    </lineage>
</organism>
<evidence type="ECO:0000259" key="2">
    <source>
        <dbReference type="Pfam" id="PF12708"/>
    </source>
</evidence>
<dbReference type="InterPro" id="IPR011050">
    <property type="entry name" value="Pectin_lyase_fold/virulence"/>
</dbReference>
<dbReference type="Proteomes" id="UP000282125">
    <property type="component" value="Unassembled WGS sequence"/>
</dbReference>
<dbReference type="OrthoDB" id="7749009at2"/>
<proteinExistence type="predicted"/>
<gene>
    <name evidence="3" type="ORF">EG244_00785</name>
</gene>
<feature type="domain" description="Rhamnogalacturonase A/B/Epimerase-like pectate lyase" evidence="2">
    <location>
        <begin position="189"/>
        <end position="245"/>
    </location>
</feature>
<accession>A0A3P3DYK3</accession>
<dbReference type="SUPFAM" id="SSF51126">
    <property type="entry name" value="Pectin lyase-like"/>
    <property type="match status" value="1"/>
</dbReference>
<protein>
    <submittedName>
        <fullName evidence="3">Right-handed parallel beta-helix repeat-containing protein</fullName>
    </submittedName>
</protein>
<dbReference type="Gene3D" id="2.160.20.10">
    <property type="entry name" value="Single-stranded right-handed beta-helix, Pectin lyase-like"/>
    <property type="match status" value="1"/>
</dbReference>
<feature type="chain" id="PRO_5018229252" evidence="1">
    <location>
        <begin position="18"/>
        <end position="764"/>
    </location>
</feature>
<evidence type="ECO:0000256" key="1">
    <source>
        <dbReference type="SAM" id="SignalP"/>
    </source>
</evidence>
<name>A0A3P3DYK3_9RHOB</name>
<keyword evidence="1" id="KW-0732">Signal</keyword>
<sequence length="764" mass="80509">MNMAVTHGLSLMPPAFAAGLSAWASGDGTSGSASYAGAANAGLVSGDADFGSCLELVKTSGTQRLRAMGVTPFQVGMYLRVTARVKVLSGAMPSVRVSCLPMGASGAISGLTQTATAQALSSYGEVVTIRAILGSGARPGVDLVWGTTPTGAHVGIEFTGANGATLRIENLVVEDVTSVFHRQMLALTDVMDYGAKGDGSTNDLAAFQAADAAALAAGRVLLIPEGVYALGGTLSLASAVRFEGRVSMAAGHRLALTRNFDIDTYTSAFGSEEEGLKRGLQAIFHFSDHVSFDLKGRSVGVTAPLMIAENAGLQGASYAQRRVLDNGQLAAVAGEAWAPVSVTSQAAYATSAPYTLTGVVNIANIEVGALVTGTGVARETYVRSKNVAAGTIELSLPPGSQGGTRTYGFTRFRYMLDFSGFGRLDRFEMADLEFLCGGHASAVMLPPSGITTRFQGCVFNRPRNRAITSIGTGCQGMMVDECQFLSDEQPLKVQDRNTVAFNVNANDVKIRDNRAVRFRHFGVLHGTGHLFVGNHWFQGDSETPGVRSAGLVLTGINVKTLVTGNYVDNSFIEMTNEREPEPDFNTQFSFGGLTVTGNIFTANNVVSAFCWLVVTPRGAGHYLHGLSITGNTFRTLNGAIARVEKVDTTWSDLDYSRFRNLTVHGNNFNGVTSAFQNPLTLRHAQNSEASVWTVASQGMLPFGGRARVVSGVVADGSVTQGAVTRYDLPATQSLQGADQASVTLRWPVNCKGAAYVTMRADSPT</sequence>
<dbReference type="InterPro" id="IPR024535">
    <property type="entry name" value="RHGA/B-epi-like_pectate_lyase"/>
</dbReference>
<dbReference type="EMBL" id="RRAZ01000001">
    <property type="protein sequence ID" value="RRH78522.1"/>
    <property type="molecule type" value="Genomic_DNA"/>
</dbReference>
<keyword evidence="4" id="KW-1185">Reference proteome</keyword>
<evidence type="ECO:0000313" key="3">
    <source>
        <dbReference type="EMBL" id="RRH78522.1"/>
    </source>
</evidence>